<dbReference type="Proteomes" id="UP001432322">
    <property type="component" value="Unassembled WGS sequence"/>
</dbReference>
<sequence>ACGVFLLYCSLRQSLDARSQSTVRSAQTMERIALGPSARTHIASMRAFRWVRFTPPPFRALPPPLLSSPISRKRHPMEDARGRKSSVRYTRTTSATRETTAILPACEHPSPPPYPCHTLSLSTQACNLLYCLIFYLDKYWPNLNLYIFAF</sequence>
<accession>A0AAV5V7S8</accession>
<evidence type="ECO:0000256" key="1">
    <source>
        <dbReference type="SAM" id="MobiDB-lite"/>
    </source>
</evidence>
<organism evidence="2 3">
    <name type="scientific">Pristionchus fissidentatus</name>
    <dbReference type="NCBI Taxonomy" id="1538716"/>
    <lineage>
        <taxon>Eukaryota</taxon>
        <taxon>Metazoa</taxon>
        <taxon>Ecdysozoa</taxon>
        <taxon>Nematoda</taxon>
        <taxon>Chromadorea</taxon>
        <taxon>Rhabditida</taxon>
        <taxon>Rhabditina</taxon>
        <taxon>Diplogasteromorpha</taxon>
        <taxon>Diplogasteroidea</taxon>
        <taxon>Neodiplogasteridae</taxon>
        <taxon>Pristionchus</taxon>
    </lineage>
</organism>
<feature type="non-terminal residue" evidence="2">
    <location>
        <position position="1"/>
    </location>
</feature>
<dbReference type="EMBL" id="BTSY01000002">
    <property type="protein sequence ID" value="GMT15706.1"/>
    <property type="molecule type" value="Genomic_DNA"/>
</dbReference>
<evidence type="ECO:0000313" key="3">
    <source>
        <dbReference type="Proteomes" id="UP001432322"/>
    </source>
</evidence>
<keyword evidence="3" id="KW-1185">Reference proteome</keyword>
<evidence type="ECO:0000313" key="2">
    <source>
        <dbReference type="EMBL" id="GMT15706.1"/>
    </source>
</evidence>
<dbReference type="AlphaFoldDB" id="A0AAV5V7S8"/>
<gene>
    <name evidence="2" type="ORF">PFISCL1PPCAC_7003</name>
</gene>
<feature type="region of interest" description="Disordered" evidence="1">
    <location>
        <begin position="72"/>
        <end position="91"/>
    </location>
</feature>
<reference evidence="2" key="1">
    <citation type="submission" date="2023-10" db="EMBL/GenBank/DDBJ databases">
        <title>Genome assembly of Pristionchus species.</title>
        <authorList>
            <person name="Yoshida K."/>
            <person name="Sommer R.J."/>
        </authorList>
    </citation>
    <scope>NUCLEOTIDE SEQUENCE</scope>
    <source>
        <strain evidence="2">RS5133</strain>
    </source>
</reference>
<protein>
    <recommendedName>
        <fullName evidence="4">G protein-coupled receptor</fullName>
    </recommendedName>
</protein>
<proteinExistence type="predicted"/>
<comment type="caution">
    <text evidence="2">The sequence shown here is derived from an EMBL/GenBank/DDBJ whole genome shotgun (WGS) entry which is preliminary data.</text>
</comment>
<evidence type="ECO:0008006" key="4">
    <source>
        <dbReference type="Google" id="ProtNLM"/>
    </source>
</evidence>
<name>A0AAV5V7S8_9BILA</name>